<name>A0ABT8LHN8_9BACT</name>
<keyword evidence="4" id="KW-1185">Reference proteome</keyword>
<dbReference type="PANTHER" id="PTHR42954:SF2">
    <property type="entry name" value="FE(2+) TRANSPORT PROTEIN A"/>
    <property type="match status" value="1"/>
</dbReference>
<gene>
    <name evidence="3" type="ORF">QQ020_34810</name>
</gene>
<dbReference type="InterPro" id="IPR008988">
    <property type="entry name" value="Transcriptional_repressor_C"/>
</dbReference>
<evidence type="ECO:0000259" key="2">
    <source>
        <dbReference type="SMART" id="SM00899"/>
    </source>
</evidence>
<dbReference type="RefSeq" id="WP_346762634.1">
    <property type="nucleotide sequence ID" value="NZ_JAUJEB010000015.1"/>
</dbReference>
<comment type="caution">
    <text evidence="3">The sequence shown here is derived from an EMBL/GenBank/DDBJ whole genome shotgun (WGS) entry which is preliminary data.</text>
</comment>
<proteinExistence type="predicted"/>
<evidence type="ECO:0000313" key="4">
    <source>
        <dbReference type="Proteomes" id="UP001172083"/>
    </source>
</evidence>
<reference evidence="3" key="1">
    <citation type="submission" date="2023-06" db="EMBL/GenBank/DDBJ databases">
        <title>Genomic of Agaribacillus aureum.</title>
        <authorList>
            <person name="Wang G."/>
        </authorList>
    </citation>
    <scope>NUCLEOTIDE SEQUENCE</scope>
    <source>
        <strain evidence="3">BMA12</strain>
    </source>
</reference>
<evidence type="ECO:0000256" key="1">
    <source>
        <dbReference type="ARBA" id="ARBA00023004"/>
    </source>
</evidence>
<dbReference type="Gene3D" id="2.30.30.90">
    <property type="match status" value="1"/>
</dbReference>
<feature type="domain" description="Ferrous iron transporter FeoA-like" evidence="2">
    <location>
        <begin position="2"/>
        <end position="73"/>
    </location>
</feature>
<dbReference type="Proteomes" id="UP001172083">
    <property type="component" value="Unassembled WGS sequence"/>
</dbReference>
<dbReference type="SUPFAM" id="SSF50037">
    <property type="entry name" value="C-terminal domain of transcriptional repressors"/>
    <property type="match status" value="1"/>
</dbReference>
<dbReference type="InterPro" id="IPR052713">
    <property type="entry name" value="FeoA"/>
</dbReference>
<protein>
    <submittedName>
        <fullName evidence="3">FeoA family protein</fullName>
    </submittedName>
</protein>
<dbReference type="Pfam" id="PF04023">
    <property type="entry name" value="FeoA"/>
    <property type="match status" value="1"/>
</dbReference>
<keyword evidence="1" id="KW-0408">Iron</keyword>
<accession>A0ABT8LHN8</accession>
<dbReference type="SMART" id="SM00899">
    <property type="entry name" value="FeoA"/>
    <property type="match status" value="1"/>
</dbReference>
<organism evidence="3 4">
    <name type="scientific">Agaribacillus aureus</name>
    <dbReference type="NCBI Taxonomy" id="3051825"/>
    <lineage>
        <taxon>Bacteria</taxon>
        <taxon>Pseudomonadati</taxon>
        <taxon>Bacteroidota</taxon>
        <taxon>Cytophagia</taxon>
        <taxon>Cytophagales</taxon>
        <taxon>Splendidivirgaceae</taxon>
        <taxon>Agaribacillus</taxon>
    </lineage>
</organism>
<dbReference type="PANTHER" id="PTHR42954">
    <property type="entry name" value="FE(2+) TRANSPORT PROTEIN A"/>
    <property type="match status" value="1"/>
</dbReference>
<dbReference type="EMBL" id="JAUJEB010000015">
    <property type="protein sequence ID" value="MDN5217297.1"/>
    <property type="molecule type" value="Genomic_DNA"/>
</dbReference>
<evidence type="ECO:0000313" key="3">
    <source>
        <dbReference type="EMBL" id="MDN5217297.1"/>
    </source>
</evidence>
<dbReference type="InterPro" id="IPR007167">
    <property type="entry name" value="Fe-transptr_FeoA-like"/>
</dbReference>
<sequence>MNTLDQIKSGDSAMIQKVSSGALACKLTEMGLYPGKEIKILFKAPLGDPIAIEVGDYTLSLRKEEAASIEVTVGT</sequence>
<dbReference type="InterPro" id="IPR038157">
    <property type="entry name" value="FeoA_core_dom"/>
</dbReference>